<evidence type="ECO:0000313" key="1">
    <source>
        <dbReference type="EMBL" id="STU71836.1"/>
    </source>
</evidence>
<sequence length="75" mass="8384">MGAGQQLGFPLVAAALNGETHQHGLHVGARVEDIEKLLFRHGRHPIAFLIDHRHQPLGHQLRKRFAQRTDPQAIA</sequence>
<dbReference type="Proteomes" id="UP000255192">
    <property type="component" value="Unassembled WGS sequence"/>
</dbReference>
<dbReference type="AlphaFoldDB" id="A0A377ZHV7"/>
<reference evidence="1 2" key="1">
    <citation type="submission" date="2018-06" db="EMBL/GenBank/DDBJ databases">
        <authorList>
            <consortium name="Pathogen Informatics"/>
            <person name="Doyle S."/>
        </authorList>
    </citation>
    <scope>NUCLEOTIDE SEQUENCE [LARGE SCALE GENOMIC DNA]</scope>
    <source>
        <strain evidence="1 2">NCTC204</strain>
    </source>
</reference>
<dbReference type="EMBL" id="UGMD01000002">
    <property type="protein sequence ID" value="STU71836.1"/>
    <property type="molecule type" value="Genomic_DNA"/>
</dbReference>
<proteinExistence type="predicted"/>
<evidence type="ECO:0000313" key="2">
    <source>
        <dbReference type="Proteomes" id="UP000255192"/>
    </source>
</evidence>
<accession>A0A377ZHV7</accession>
<name>A0A377ZHV7_KLEPN</name>
<protein>
    <submittedName>
        <fullName evidence="1">Uncharacterized protein</fullName>
    </submittedName>
</protein>
<organism evidence="1 2">
    <name type="scientific">Klebsiella pneumoniae</name>
    <dbReference type="NCBI Taxonomy" id="573"/>
    <lineage>
        <taxon>Bacteria</taxon>
        <taxon>Pseudomonadati</taxon>
        <taxon>Pseudomonadota</taxon>
        <taxon>Gammaproteobacteria</taxon>
        <taxon>Enterobacterales</taxon>
        <taxon>Enterobacteriaceae</taxon>
        <taxon>Klebsiella/Raoultella group</taxon>
        <taxon>Klebsiella</taxon>
        <taxon>Klebsiella pneumoniae complex</taxon>
    </lineage>
</organism>
<gene>
    <name evidence="1" type="ORF">NCTC204_00543</name>
</gene>